<name>W7X5M8_TETTS</name>
<dbReference type="AlphaFoldDB" id="W7X5M8"/>
<evidence type="ECO:0000313" key="1">
    <source>
        <dbReference type="EMBL" id="EWS71663.1"/>
    </source>
</evidence>
<dbReference type="GeneID" id="24441848"/>
<organism evidence="1 2">
    <name type="scientific">Tetrahymena thermophila (strain SB210)</name>
    <dbReference type="NCBI Taxonomy" id="312017"/>
    <lineage>
        <taxon>Eukaryota</taxon>
        <taxon>Sar</taxon>
        <taxon>Alveolata</taxon>
        <taxon>Ciliophora</taxon>
        <taxon>Intramacronucleata</taxon>
        <taxon>Oligohymenophorea</taxon>
        <taxon>Hymenostomatida</taxon>
        <taxon>Tetrahymenina</taxon>
        <taxon>Tetrahymenidae</taxon>
        <taxon>Tetrahymena</taxon>
    </lineage>
</organism>
<gene>
    <name evidence="1" type="ORF">TTHERM_001164169</name>
</gene>
<evidence type="ECO:0000313" key="2">
    <source>
        <dbReference type="Proteomes" id="UP000009168"/>
    </source>
</evidence>
<sequence length="134" mass="15942">MFIRCQVTFMEDSIIQLLLFNTNEAREAKNCEIKKKTLFNILQQSFVYLNYQQIIQESQSKIQSTETQNEQIIMSKKMKFLLLQQLIIALKERPIPQYVKYNLYLEDDYLSLSIFPQLKKIINVPTSKRRILAS</sequence>
<dbReference type="KEGG" id="tet:TTHERM_001164169"/>
<accession>W7X5M8</accession>
<proteinExistence type="predicted"/>
<protein>
    <submittedName>
        <fullName evidence="1">Uncharacterized protein</fullName>
    </submittedName>
</protein>
<dbReference type="RefSeq" id="XP_012655802.1">
    <property type="nucleotide sequence ID" value="XM_012800348.1"/>
</dbReference>
<dbReference type="Proteomes" id="UP000009168">
    <property type="component" value="Unassembled WGS sequence"/>
</dbReference>
<reference evidence="2" key="1">
    <citation type="journal article" date="2006" name="PLoS Biol.">
        <title>Macronuclear genome sequence of the ciliate Tetrahymena thermophila, a model eukaryote.</title>
        <authorList>
            <person name="Eisen J.A."/>
            <person name="Coyne R.S."/>
            <person name="Wu M."/>
            <person name="Wu D."/>
            <person name="Thiagarajan M."/>
            <person name="Wortman J.R."/>
            <person name="Badger J.H."/>
            <person name="Ren Q."/>
            <person name="Amedeo P."/>
            <person name="Jones K.M."/>
            <person name="Tallon L.J."/>
            <person name="Delcher A.L."/>
            <person name="Salzberg S.L."/>
            <person name="Silva J.C."/>
            <person name="Haas B.J."/>
            <person name="Majoros W.H."/>
            <person name="Farzad M."/>
            <person name="Carlton J.M."/>
            <person name="Smith R.K. Jr."/>
            <person name="Garg J."/>
            <person name="Pearlman R.E."/>
            <person name="Karrer K.M."/>
            <person name="Sun L."/>
            <person name="Manning G."/>
            <person name="Elde N.C."/>
            <person name="Turkewitz A.P."/>
            <person name="Asai D.J."/>
            <person name="Wilkes D.E."/>
            <person name="Wang Y."/>
            <person name="Cai H."/>
            <person name="Collins K."/>
            <person name="Stewart B.A."/>
            <person name="Lee S.R."/>
            <person name="Wilamowska K."/>
            <person name="Weinberg Z."/>
            <person name="Ruzzo W.L."/>
            <person name="Wloga D."/>
            <person name="Gaertig J."/>
            <person name="Frankel J."/>
            <person name="Tsao C.-C."/>
            <person name="Gorovsky M.A."/>
            <person name="Keeling P.J."/>
            <person name="Waller R.F."/>
            <person name="Patron N.J."/>
            <person name="Cherry J.M."/>
            <person name="Stover N.A."/>
            <person name="Krieger C.J."/>
            <person name="del Toro C."/>
            <person name="Ryder H.F."/>
            <person name="Williamson S.C."/>
            <person name="Barbeau R.A."/>
            <person name="Hamilton E.P."/>
            <person name="Orias E."/>
        </authorList>
    </citation>
    <scope>NUCLEOTIDE SEQUENCE [LARGE SCALE GENOMIC DNA]</scope>
    <source>
        <strain evidence="2">SB210</strain>
    </source>
</reference>
<dbReference type="EMBL" id="GG662430">
    <property type="protein sequence ID" value="EWS71663.1"/>
    <property type="molecule type" value="Genomic_DNA"/>
</dbReference>
<dbReference type="InParanoid" id="W7X5M8"/>
<keyword evidence="2" id="KW-1185">Reference proteome</keyword>